<accession>A0A8T0PZW2</accession>
<reference evidence="2" key="1">
    <citation type="submission" date="2020-05" db="EMBL/GenBank/DDBJ databases">
        <title>WGS assembly of Panicum virgatum.</title>
        <authorList>
            <person name="Lovell J.T."/>
            <person name="Jenkins J."/>
            <person name="Shu S."/>
            <person name="Juenger T.E."/>
            <person name="Schmutz J."/>
        </authorList>
    </citation>
    <scope>NUCLEOTIDE SEQUENCE</scope>
    <source>
        <strain evidence="2">AP13</strain>
    </source>
</reference>
<name>A0A8T0PZW2_PANVG</name>
<dbReference type="AlphaFoldDB" id="A0A8T0PZW2"/>
<protein>
    <submittedName>
        <fullName evidence="2">Uncharacterized protein</fullName>
    </submittedName>
</protein>
<dbReference type="Proteomes" id="UP000823388">
    <property type="component" value="Chromosome 7N"/>
</dbReference>
<evidence type="ECO:0000313" key="2">
    <source>
        <dbReference type="EMBL" id="KAG2564426.1"/>
    </source>
</evidence>
<evidence type="ECO:0000256" key="1">
    <source>
        <dbReference type="SAM" id="MobiDB-lite"/>
    </source>
</evidence>
<comment type="caution">
    <text evidence="2">The sequence shown here is derived from an EMBL/GenBank/DDBJ whole genome shotgun (WGS) entry which is preliminary data.</text>
</comment>
<keyword evidence="3" id="KW-1185">Reference proteome</keyword>
<feature type="region of interest" description="Disordered" evidence="1">
    <location>
        <begin position="35"/>
        <end position="74"/>
    </location>
</feature>
<evidence type="ECO:0000313" key="3">
    <source>
        <dbReference type="Proteomes" id="UP000823388"/>
    </source>
</evidence>
<organism evidence="2 3">
    <name type="scientific">Panicum virgatum</name>
    <name type="common">Blackwell switchgrass</name>
    <dbReference type="NCBI Taxonomy" id="38727"/>
    <lineage>
        <taxon>Eukaryota</taxon>
        <taxon>Viridiplantae</taxon>
        <taxon>Streptophyta</taxon>
        <taxon>Embryophyta</taxon>
        <taxon>Tracheophyta</taxon>
        <taxon>Spermatophyta</taxon>
        <taxon>Magnoliopsida</taxon>
        <taxon>Liliopsida</taxon>
        <taxon>Poales</taxon>
        <taxon>Poaceae</taxon>
        <taxon>PACMAD clade</taxon>
        <taxon>Panicoideae</taxon>
        <taxon>Panicodae</taxon>
        <taxon>Paniceae</taxon>
        <taxon>Panicinae</taxon>
        <taxon>Panicum</taxon>
        <taxon>Panicum sect. Hiantes</taxon>
    </lineage>
</organism>
<sequence length="115" mass="12789">MHLDAYFWFIYTCEERRRASTSSAPPLPLCFPCRLAPHRRPSSSPSPSTRLRREEEPQRLDPGAAASIPCEKGEGSGDIYSQLSLSLSARLAEIPRWSCSTKTVAPLWDLGALMP</sequence>
<proteinExistence type="predicted"/>
<dbReference type="EMBL" id="CM029050">
    <property type="protein sequence ID" value="KAG2564426.1"/>
    <property type="molecule type" value="Genomic_DNA"/>
</dbReference>
<gene>
    <name evidence="2" type="ORF">PVAP13_7NG020856</name>
</gene>